<evidence type="ECO:0000256" key="3">
    <source>
        <dbReference type="ARBA" id="ARBA00022692"/>
    </source>
</evidence>
<dbReference type="InterPro" id="IPR006153">
    <property type="entry name" value="Cation/H_exchanger_TM"/>
</dbReference>
<dbReference type="GO" id="GO:0015385">
    <property type="term" value="F:sodium:proton antiporter activity"/>
    <property type="evidence" value="ECO:0007669"/>
    <property type="project" value="InterPro"/>
</dbReference>
<accession>A0A2Z6RQG2</accession>
<feature type="transmembrane region" description="Helical" evidence="10">
    <location>
        <begin position="32"/>
        <end position="53"/>
    </location>
</feature>
<keyword evidence="7 10" id="KW-0472">Membrane</keyword>
<feature type="transmembrane region" description="Helical" evidence="10">
    <location>
        <begin position="99"/>
        <end position="125"/>
    </location>
</feature>
<evidence type="ECO:0000256" key="8">
    <source>
        <dbReference type="ARBA" id="ARBA00023201"/>
    </source>
</evidence>
<evidence type="ECO:0000256" key="4">
    <source>
        <dbReference type="ARBA" id="ARBA00022989"/>
    </source>
</evidence>
<dbReference type="GO" id="GO:0000329">
    <property type="term" value="C:fungal-type vacuole membrane"/>
    <property type="evidence" value="ECO:0007669"/>
    <property type="project" value="TreeGrafter"/>
</dbReference>
<dbReference type="EMBL" id="BEXD01003950">
    <property type="protein sequence ID" value="GBC04521.1"/>
    <property type="molecule type" value="Genomic_DNA"/>
</dbReference>
<evidence type="ECO:0000313" key="12">
    <source>
        <dbReference type="EMBL" id="GBC04521.1"/>
    </source>
</evidence>
<feature type="domain" description="Cation/H+ exchanger transmembrane" evidence="11">
    <location>
        <begin position="11"/>
        <end position="189"/>
    </location>
</feature>
<dbReference type="GO" id="GO:0005770">
    <property type="term" value="C:late endosome"/>
    <property type="evidence" value="ECO:0007669"/>
    <property type="project" value="TreeGrafter"/>
</dbReference>
<keyword evidence="4 10" id="KW-1133">Transmembrane helix</keyword>
<proteinExistence type="predicted"/>
<gene>
    <name evidence="12" type="ORF">RclHR1_05710004</name>
</gene>
<dbReference type="AlphaFoldDB" id="A0A2Z6RQG2"/>
<evidence type="ECO:0000259" key="11">
    <source>
        <dbReference type="Pfam" id="PF00999"/>
    </source>
</evidence>
<organism evidence="12 13">
    <name type="scientific">Rhizophagus clarus</name>
    <dbReference type="NCBI Taxonomy" id="94130"/>
    <lineage>
        <taxon>Eukaryota</taxon>
        <taxon>Fungi</taxon>
        <taxon>Fungi incertae sedis</taxon>
        <taxon>Mucoromycota</taxon>
        <taxon>Glomeromycotina</taxon>
        <taxon>Glomeromycetes</taxon>
        <taxon>Glomerales</taxon>
        <taxon>Glomeraceae</taxon>
        <taxon>Rhizophagus</taxon>
    </lineage>
</organism>
<feature type="compositionally biased region" description="Low complexity" evidence="9">
    <location>
        <begin position="293"/>
        <end position="317"/>
    </location>
</feature>
<feature type="transmembrane region" description="Helical" evidence="10">
    <location>
        <begin position="65"/>
        <end position="87"/>
    </location>
</feature>
<dbReference type="GO" id="GO:0015386">
    <property type="term" value="F:potassium:proton antiporter activity"/>
    <property type="evidence" value="ECO:0007669"/>
    <property type="project" value="TreeGrafter"/>
</dbReference>
<dbReference type="PANTHER" id="PTHR10110:SF187">
    <property type="entry name" value="SODIUM_HYDROGEN EXCHANGER"/>
    <property type="match status" value="1"/>
</dbReference>
<evidence type="ECO:0000313" key="13">
    <source>
        <dbReference type="Proteomes" id="UP000247702"/>
    </source>
</evidence>
<feature type="region of interest" description="Disordered" evidence="9">
    <location>
        <begin position="270"/>
        <end position="317"/>
    </location>
</feature>
<keyword evidence="8" id="KW-0739">Sodium transport</keyword>
<keyword evidence="3 10" id="KW-0812">Transmembrane</keyword>
<keyword evidence="2" id="KW-0813">Transport</keyword>
<feature type="compositionally biased region" description="Polar residues" evidence="9">
    <location>
        <begin position="281"/>
        <end position="292"/>
    </location>
</feature>
<keyword evidence="13" id="KW-1185">Reference proteome</keyword>
<dbReference type="Proteomes" id="UP000247702">
    <property type="component" value="Unassembled WGS sequence"/>
</dbReference>
<dbReference type="GO" id="GO:0007035">
    <property type="term" value="P:vacuolar acidification"/>
    <property type="evidence" value="ECO:0007669"/>
    <property type="project" value="TreeGrafter"/>
</dbReference>
<sequence length="317" mass="36189">MLKYSQLGEYSSLESCIIALMAYSSYLLSNGLHSTGIVSLLFCGIILKHYAYDNMSMKTKRTTKYMFHVLAKLSENFIFIYLGLALFTKTDLEYKPFFIFFTAMFVCLGRYFAIFPLSLLVNLVAKYRNGVDSIPREHSIILFWAVRGAVTFALSAELKGKNANAMLTTILVVVVISVIVFGATTNKMLEILNIHTDVDYEEHDNDSIDTVVTTTQKHWFISIDNRFLKPFFTRQKEQQYITPHDHWNNENNHTENFGLVIMNKSVNNINENTEGEEDNQNKNSNETRTNVEINNSNSDSDNNGSKNIINSDNSNDN</sequence>
<reference evidence="12 13" key="1">
    <citation type="submission" date="2017-11" db="EMBL/GenBank/DDBJ databases">
        <title>The genome of Rhizophagus clarus HR1 reveals common genetic basis of auxotrophy among arbuscular mycorrhizal fungi.</title>
        <authorList>
            <person name="Kobayashi Y."/>
        </authorList>
    </citation>
    <scope>NUCLEOTIDE SEQUENCE [LARGE SCALE GENOMIC DNA]</scope>
    <source>
        <strain evidence="12 13">HR1</strain>
    </source>
</reference>
<protein>
    <recommendedName>
        <fullName evidence="11">Cation/H+ exchanger transmembrane domain-containing protein</fullName>
    </recommendedName>
</protein>
<evidence type="ECO:0000256" key="10">
    <source>
        <dbReference type="SAM" id="Phobius"/>
    </source>
</evidence>
<keyword evidence="6" id="KW-0406">Ion transport</keyword>
<evidence type="ECO:0000256" key="7">
    <source>
        <dbReference type="ARBA" id="ARBA00023136"/>
    </source>
</evidence>
<evidence type="ECO:0000256" key="9">
    <source>
        <dbReference type="SAM" id="MobiDB-lite"/>
    </source>
</evidence>
<comment type="caution">
    <text evidence="12">The sequence shown here is derived from an EMBL/GenBank/DDBJ whole genome shotgun (WGS) entry which is preliminary data.</text>
</comment>
<name>A0A2Z6RQG2_9GLOM</name>
<dbReference type="Pfam" id="PF00999">
    <property type="entry name" value="Na_H_Exchanger"/>
    <property type="match status" value="1"/>
</dbReference>
<evidence type="ECO:0000256" key="2">
    <source>
        <dbReference type="ARBA" id="ARBA00022448"/>
    </source>
</evidence>
<dbReference type="GO" id="GO:0005769">
    <property type="term" value="C:early endosome"/>
    <property type="evidence" value="ECO:0007669"/>
    <property type="project" value="TreeGrafter"/>
</dbReference>
<evidence type="ECO:0000256" key="5">
    <source>
        <dbReference type="ARBA" id="ARBA00023053"/>
    </source>
</evidence>
<comment type="subcellular location">
    <subcellularLocation>
        <location evidence="1">Membrane</location>
        <topology evidence="1">Multi-pass membrane protein</topology>
    </subcellularLocation>
</comment>
<dbReference type="InterPro" id="IPR018422">
    <property type="entry name" value="Cation/H_exchanger_CPA1"/>
</dbReference>
<dbReference type="STRING" id="94130.A0A2Z6RQG2"/>
<dbReference type="PANTHER" id="PTHR10110">
    <property type="entry name" value="SODIUM/HYDROGEN EXCHANGER"/>
    <property type="match status" value="1"/>
</dbReference>
<feature type="transmembrane region" description="Helical" evidence="10">
    <location>
        <begin position="162"/>
        <end position="183"/>
    </location>
</feature>
<evidence type="ECO:0000256" key="6">
    <source>
        <dbReference type="ARBA" id="ARBA00023065"/>
    </source>
</evidence>
<keyword evidence="5" id="KW-0915">Sodium</keyword>
<evidence type="ECO:0000256" key="1">
    <source>
        <dbReference type="ARBA" id="ARBA00004141"/>
    </source>
</evidence>